<evidence type="ECO:0000313" key="8">
    <source>
        <dbReference type="EMBL" id="KOY50516.1"/>
    </source>
</evidence>
<dbReference type="Proteomes" id="UP000037716">
    <property type="component" value="Unassembled WGS sequence"/>
</dbReference>
<feature type="domain" description="Nitroreductase" evidence="7">
    <location>
        <begin position="7"/>
        <end position="184"/>
    </location>
</feature>
<evidence type="ECO:0000256" key="1">
    <source>
        <dbReference type="ARBA" id="ARBA00001917"/>
    </source>
</evidence>
<gene>
    <name evidence="8" type="ORF">I602_76</name>
    <name evidence="9" type="ORF">SAMN05444353_2640</name>
</gene>
<dbReference type="InterPro" id="IPR033878">
    <property type="entry name" value="NfsB-like"/>
</dbReference>
<keyword evidence="4" id="KW-0288">FMN</keyword>
<dbReference type="Pfam" id="PF00881">
    <property type="entry name" value="Nitroreductase"/>
    <property type="match status" value="1"/>
</dbReference>
<evidence type="ECO:0000256" key="3">
    <source>
        <dbReference type="ARBA" id="ARBA00022630"/>
    </source>
</evidence>
<keyword evidence="11" id="KW-1185">Reference proteome</keyword>
<dbReference type="EMBL" id="FNUE01000002">
    <property type="protein sequence ID" value="SEE60073.1"/>
    <property type="molecule type" value="Genomic_DNA"/>
</dbReference>
<evidence type="ECO:0000313" key="10">
    <source>
        <dbReference type="Proteomes" id="UP000037716"/>
    </source>
</evidence>
<dbReference type="PANTHER" id="PTHR43673:SF2">
    <property type="entry name" value="NITROREDUCTASE"/>
    <property type="match status" value="1"/>
</dbReference>
<proteinExistence type="inferred from homology"/>
<sequence>MNTIESLKWRYAVKKFDNHKLLSKEQINILKEAFNLTATSYGLQPLKLLVISNKEIQKELVAHSWNQPQVLEASHLLVICIPKTYLKNEVEAYFDLVQKIRNTPIEIIKPFKEFLTAEIDKKSQEELLSWNKNQAYLALGNLLTVCALEKIDACPMEGFIPEKYDEVLGLSEKNLTSTLVLPVGFRANDDYMKDLKKVRKNIEDVVLEFN</sequence>
<dbReference type="PANTHER" id="PTHR43673">
    <property type="entry name" value="NAD(P)H NITROREDUCTASE YDGI-RELATED"/>
    <property type="match status" value="1"/>
</dbReference>
<evidence type="ECO:0000256" key="4">
    <source>
        <dbReference type="ARBA" id="ARBA00022643"/>
    </source>
</evidence>
<dbReference type="Proteomes" id="UP000183071">
    <property type="component" value="Unassembled WGS sequence"/>
</dbReference>
<dbReference type="SUPFAM" id="SSF55469">
    <property type="entry name" value="FMN-dependent nitroreductase-like"/>
    <property type="match status" value="1"/>
</dbReference>
<name>A0A0M9CE34_9FLAO</name>
<comment type="caution">
    <text evidence="8">The sequence shown here is derived from an EMBL/GenBank/DDBJ whole genome shotgun (WGS) entry which is preliminary data.</text>
</comment>
<dbReference type="OrthoDB" id="9809288at2"/>
<evidence type="ECO:0000259" key="7">
    <source>
        <dbReference type="Pfam" id="PF00881"/>
    </source>
</evidence>
<evidence type="ECO:0000313" key="11">
    <source>
        <dbReference type="Proteomes" id="UP000183071"/>
    </source>
</evidence>
<protein>
    <submittedName>
        <fullName evidence="8 9">Nitroreductase</fullName>
    </submittedName>
</protein>
<dbReference type="Gene3D" id="3.40.109.10">
    <property type="entry name" value="NADH Oxidase"/>
    <property type="match status" value="1"/>
</dbReference>
<keyword evidence="5" id="KW-0521">NADP</keyword>
<dbReference type="AlphaFoldDB" id="A0A0M9CE34"/>
<dbReference type="EMBL" id="LGBR01000001">
    <property type="protein sequence ID" value="KOY50516.1"/>
    <property type="molecule type" value="Genomic_DNA"/>
</dbReference>
<dbReference type="GO" id="GO:0016491">
    <property type="term" value="F:oxidoreductase activity"/>
    <property type="evidence" value="ECO:0007669"/>
    <property type="project" value="UniProtKB-KW"/>
</dbReference>
<comment type="cofactor">
    <cofactor evidence="1">
        <name>FMN</name>
        <dbReference type="ChEBI" id="CHEBI:58210"/>
    </cofactor>
</comment>
<evidence type="ECO:0000256" key="6">
    <source>
        <dbReference type="ARBA" id="ARBA00023002"/>
    </source>
</evidence>
<dbReference type="InterPro" id="IPR029479">
    <property type="entry name" value="Nitroreductase"/>
</dbReference>
<reference evidence="8 10" key="1">
    <citation type="submission" date="2015-07" db="EMBL/GenBank/DDBJ databases">
        <title>Genome of Polaribacter dokdonenesis DSW-5, isolated from seawater off Dokdo in Korea.</title>
        <authorList>
            <person name="Yoon K."/>
            <person name="Song J.Y."/>
            <person name="Kim J.F."/>
        </authorList>
    </citation>
    <scope>NUCLEOTIDE SEQUENCE [LARGE SCALE GENOMIC DNA]</scope>
    <source>
        <strain evidence="8 10">DSW-5</strain>
    </source>
</reference>
<organism evidence="8 10">
    <name type="scientific">Polaribacter dokdonensis DSW-5</name>
    <dbReference type="NCBI Taxonomy" id="1300348"/>
    <lineage>
        <taxon>Bacteria</taxon>
        <taxon>Pseudomonadati</taxon>
        <taxon>Bacteroidota</taxon>
        <taxon>Flavobacteriia</taxon>
        <taxon>Flavobacteriales</taxon>
        <taxon>Flavobacteriaceae</taxon>
    </lineage>
</organism>
<comment type="similarity">
    <text evidence="2">Belongs to the nitroreductase family.</text>
</comment>
<dbReference type="CDD" id="cd02149">
    <property type="entry name" value="NfsB-like"/>
    <property type="match status" value="1"/>
</dbReference>
<keyword evidence="6" id="KW-0560">Oxidoreductase</keyword>
<dbReference type="STRING" id="1300348.I602_76"/>
<evidence type="ECO:0000256" key="2">
    <source>
        <dbReference type="ARBA" id="ARBA00007118"/>
    </source>
</evidence>
<dbReference type="InterPro" id="IPR000415">
    <property type="entry name" value="Nitroreductase-like"/>
</dbReference>
<accession>A0A0M9CE34</accession>
<evidence type="ECO:0000313" key="9">
    <source>
        <dbReference type="EMBL" id="SEE60073.1"/>
    </source>
</evidence>
<keyword evidence="3" id="KW-0285">Flavoprotein</keyword>
<reference evidence="9 11" key="2">
    <citation type="submission" date="2016-10" db="EMBL/GenBank/DDBJ databases">
        <authorList>
            <person name="Varghese N."/>
            <person name="Submissions S."/>
        </authorList>
    </citation>
    <scope>NUCLEOTIDE SEQUENCE [LARGE SCALE GENOMIC DNA]</scope>
    <source>
        <strain evidence="9 11">DSW-5</strain>
    </source>
</reference>
<evidence type="ECO:0000256" key="5">
    <source>
        <dbReference type="ARBA" id="ARBA00022857"/>
    </source>
</evidence>
<dbReference type="RefSeq" id="WP_053972801.1">
    <property type="nucleotide sequence ID" value="NZ_FNUE01000002.1"/>
</dbReference>
<dbReference type="PATRIC" id="fig|1300348.6.peg.77"/>